<dbReference type="PANTHER" id="PTHR43698">
    <property type="entry name" value="RIBD C-TERMINAL DOMAIN CONTAINING PROTEIN"/>
    <property type="match status" value="1"/>
</dbReference>
<dbReference type="Pfam" id="PF07883">
    <property type="entry name" value="Cupin_2"/>
    <property type="match status" value="1"/>
</dbReference>
<evidence type="ECO:0000259" key="1">
    <source>
        <dbReference type="Pfam" id="PF07883"/>
    </source>
</evidence>
<sequence>MRVIREGDRGYVYNGRFTGPVQLEMIIEAEDPGLTGALGPSDRATEVDLARIHHESGAVTHWHSHPGGQILTLVSGTGRVGSVDGTTTGIAPGTVIRTAPDEPHWHGADDGADCVWLATTWGVTDWTDDSPLGAP</sequence>
<dbReference type="PANTHER" id="PTHR43698:SF1">
    <property type="entry name" value="BLL4564 PROTEIN"/>
    <property type="match status" value="1"/>
</dbReference>
<reference evidence="3" key="1">
    <citation type="journal article" date="2019" name="Int. J. Syst. Evol. Microbiol.">
        <title>The Global Catalogue of Microorganisms (GCM) 10K type strain sequencing project: providing services to taxonomists for standard genome sequencing and annotation.</title>
        <authorList>
            <consortium name="The Broad Institute Genomics Platform"/>
            <consortium name="The Broad Institute Genome Sequencing Center for Infectious Disease"/>
            <person name="Wu L."/>
            <person name="Ma J."/>
        </authorList>
    </citation>
    <scope>NUCLEOTIDE SEQUENCE [LARGE SCALE GENOMIC DNA]</scope>
    <source>
        <strain evidence="3">JCM 14736</strain>
    </source>
</reference>
<proteinExistence type="predicted"/>
<feature type="domain" description="Cupin type-2" evidence="1">
    <location>
        <begin position="55"/>
        <end position="118"/>
    </location>
</feature>
<dbReference type="Gene3D" id="2.60.120.10">
    <property type="entry name" value="Jelly Rolls"/>
    <property type="match status" value="1"/>
</dbReference>
<dbReference type="InterPro" id="IPR013096">
    <property type="entry name" value="Cupin_2"/>
</dbReference>
<dbReference type="InterPro" id="IPR011051">
    <property type="entry name" value="RmlC_Cupin_sf"/>
</dbReference>
<keyword evidence="3" id="KW-1185">Reference proteome</keyword>
<dbReference type="InterPro" id="IPR014710">
    <property type="entry name" value="RmlC-like_jellyroll"/>
</dbReference>
<evidence type="ECO:0000313" key="3">
    <source>
        <dbReference type="Proteomes" id="UP001500851"/>
    </source>
</evidence>
<dbReference type="EMBL" id="BAAAOB010000001">
    <property type="protein sequence ID" value="GAA1779303.1"/>
    <property type="molecule type" value="Genomic_DNA"/>
</dbReference>
<dbReference type="Proteomes" id="UP001500851">
    <property type="component" value="Unassembled WGS sequence"/>
</dbReference>
<organism evidence="2 3">
    <name type="scientific">Leucobacter iarius</name>
    <dbReference type="NCBI Taxonomy" id="333963"/>
    <lineage>
        <taxon>Bacteria</taxon>
        <taxon>Bacillati</taxon>
        <taxon>Actinomycetota</taxon>
        <taxon>Actinomycetes</taxon>
        <taxon>Micrococcales</taxon>
        <taxon>Microbacteriaceae</taxon>
        <taxon>Leucobacter</taxon>
    </lineage>
</organism>
<dbReference type="SUPFAM" id="SSF51182">
    <property type="entry name" value="RmlC-like cupins"/>
    <property type="match status" value="1"/>
</dbReference>
<gene>
    <name evidence="2" type="ORF">GCM10009768_05230</name>
</gene>
<name>A0ABP4XI61_9MICO</name>
<protein>
    <recommendedName>
        <fullName evidence="1">Cupin type-2 domain-containing protein</fullName>
    </recommendedName>
</protein>
<dbReference type="RefSeq" id="WP_344028920.1">
    <property type="nucleotide sequence ID" value="NZ_BAAAOB010000001.1"/>
</dbReference>
<comment type="caution">
    <text evidence="2">The sequence shown here is derived from an EMBL/GenBank/DDBJ whole genome shotgun (WGS) entry which is preliminary data.</text>
</comment>
<evidence type="ECO:0000313" key="2">
    <source>
        <dbReference type="EMBL" id="GAA1779303.1"/>
    </source>
</evidence>
<accession>A0ABP4XI61</accession>